<dbReference type="KEGG" id="ccha:ELD05_13170"/>
<comment type="similarity">
    <text evidence="1">Belongs to the Rpn/YhgA-like nuclease family.</text>
</comment>
<evidence type="ECO:0000256" key="1">
    <source>
        <dbReference type="ARBA" id="ARBA00009787"/>
    </source>
</evidence>
<organism evidence="3 4">
    <name type="scientific">Caldicellulosiruptor changbaiensis</name>
    <dbReference type="NCBI Taxonomy" id="1222016"/>
    <lineage>
        <taxon>Bacteria</taxon>
        <taxon>Bacillati</taxon>
        <taxon>Bacillota</taxon>
        <taxon>Bacillota incertae sedis</taxon>
        <taxon>Caldicellulosiruptorales</taxon>
        <taxon>Caldicellulosiruptoraceae</taxon>
        <taxon>Caldicellulosiruptor</taxon>
    </lineage>
</organism>
<dbReference type="GO" id="GO:1990238">
    <property type="term" value="F:double-stranded DNA endonuclease activity"/>
    <property type="evidence" value="ECO:0007669"/>
    <property type="project" value="TreeGrafter"/>
</dbReference>
<evidence type="ECO:0000259" key="2">
    <source>
        <dbReference type="Pfam" id="PF04754"/>
    </source>
</evidence>
<dbReference type="NCBIfam" id="TIGR01784">
    <property type="entry name" value="T_den_put_tspse"/>
    <property type="match status" value="1"/>
</dbReference>
<proteinExistence type="inferred from homology"/>
<evidence type="ECO:0000313" key="3">
    <source>
        <dbReference type="EMBL" id="AZT91476.1"/>
    </source>
</evidence>
<dbReference type="Pfam" id="PF04754">
    <property type="entry name" value="Transposase_31"/>
    <property type="match status" value="1"/>
</dbReference>
<accession>A0A3T0D916</accession>
<dbReference type="GO" id="GO:0006310">
    <property type="term" value="P:DNA recombination"/>
    <property type="evidence" value="ECO:0007669"/>
    <property type="project" value="TreeGrafter"/>
</dbReference>
<gene>
    <name evidence="3" type="ORF">ELD05_13170</name>
</gene>
<dbReference type="AlphaFoldDB" id="A0A3T0D916"/>
<dbReference type="PANTHER" id="PTHR34611:SF2">
    <property type="entry name" value="INACTIVE RECOMBINATION-PROMOTING NUCLEASE-LIKE PROTEIN RPNE-RELATED"/>
    <property type="match status" value="1"/>
</dbReference>
<dbReference type="InterPro" id="IPR051699">
    <property type="entry name" value="Rpn/YhgA-like_nuclease"/>
</dbReference>
<protein>
    <submittedName>
        <fullName evidence="3">Rpn family recombination-promoting nuclease/putative transposase</fullName>
    </submittedName>
</protein>
<keyword evidence="4" id="KW-1185">Reference proteome</keyword>
<dbReference type="RefSeq" id="WP_127352786.1">
    <property type="nucleotide sequence ID" value="NZ_CP034791.1"/>
</dbReference>
<evidence type="ECO:0000313" key="4">
    <source>
        <dbReference type="Proteomes" id="UP000282930"/>
    </source>
</evidence>
<dbReference type="InterPro" id="IPR010106">
    <property type="entry name" value="RpnA"/>
</dbReference>
<dbReference type="EMBL" id="CP034791">
    <property type="protein sequence ID" value="AZT91476.1"/>
    <property type="molecule type" value="Genomic_DNA"/>
</dbReference>
<reference evidence="3 4" key="1">
    <citation type="submission" date="2018-12" db="EMBL/GenBank/DDBJ databases">
        <title>Genome sequence from the cellulolytic species, Caldicellulosiruptor changbaiensis.</title>
        <authorList>
            <person name="Blumer-Schuette S.E."/>
            <person name="Mendoza C."/>
        </authorList>
    </citation>
    <scope>NUCLEOTIDE SEQUENCE [LARGE SCALE GENOMIC DNA]</scope>
    <source>
        <strain evidence="3 4">CBS-Z</strain>
    </source>
</reference>
<dbReference type="InterPro" id="IPR006842">
    <property type="entry name" value="Transposase_31"/>
</dbReference>
<feature type="domain" description="Transposase (putative) YhgA-like" evidence="2">
    <location>
        <begin position="9"/>
        <end position="193"/>
    </location>
</feature>
<dbReference type="Proteomes" id="UP000282930">
    <property type="component" value="Chromosome"/>
</dbReference>
<name>A0A3T0D916_9FIRM</name>
<sequence length="329" mass="39476">MQQKVPHNQYDLTFKRLFQFKEVFLNFLRSNINREWVNRIDAESLEFVDRSFIKDEFVEKEADVIYRARLEDTDIYFYVLIEPQSTADRNMPRRLFEYMTLIWKRHMEEKGDELLPPIVPIVLYNGRSGWNIPTQIFKGFDIFKDDMFNYILVDVNRLDDEKLRSRLDLLSIILYLEKSRRNAEEFVEKLSEVSEYVCKLPQVQVKVFCSWLLRIVKPQVREEIESKIDELLKKIEAEGVEDVGEFIFNVQQLIQEYYREAEEKGKEKGYEEGIQEGIKEGIKEGIQRKEEEIVRRLIQKGFDDNFIAEATGVEIERIKKIREEYTEYS</sequence>
<dbReference type="PANTHER" id="PTHR34611">
    <property type="match status" value="1"/>
</dbReference>